<evidence type="ECO:0000256" key="4">
    <source>
        <dbReference type="ARBA" id="ARBA00023288"/>
    </source>
</evidence>
<dbReference type="GO" id="GO:0003924">
    <property type="term" value="F:GTPase activity"/>
    <property type="evidence" value="ECO:0007669"/>
    <property type="project" value="InterPro"/>
</dbReference>
<evidence type="ECO:0000256" key="3">
    <source>
        <dbReference type="ARBA" id="ARBA00023134"/>
    </source>
</evidence>
<sequence length="226" mass="25771">SVLSKCIVLRRPNSYLYYLRMGKKSKKGASDEDGLIYIKVGIFGGGGVGKSCLTLRFQNRKFVETYDPTILDSFLNKTFMVDGVVRPLEIMDTAGQDEYKTMMDLYLKTSDGFFMVYDVTDRASFNEISTLVKSLKLARGIEDAKDLPPTIIIGNKCDLNERRNISFEEGQSLAEQFGPNFAFEETSAKEDINIIKVFEDIVRMILSHNRKLKKKKRKENRNCSLL</sequence>
<keyword evidence="3" id="KW-0342">GTP-binding</keyword>
<dbReference type="SMART" id="SM00173">
    <property type="entry name" value="RAS"/>
    <property type="match status" value="1"/>
</dbReference>
<dbReference type="InterPro" id="IPR001806">
    <property type="entry name" value="Small_GTPase"/>
</dbReference>
<dbReference type="EMBL" id="HACA01004050">
    <property type="protein sequence ID" value="CDW21411.1"/>
    <property type="molecule type" value="Transcribed_RNA"/>
</dbReference>
<proteinExistence type="predicted"/>
<evidence type="ECO:0000313" key="6">
    <source>
        <dbReference type="EMBL" id="CDW21411.1"/>
    </source>
</evidence>
<accession>A0A0K2T7I5</accession>
<dbReference type="OrthoDB" id="5976022at2759"/>
<evidence type="ECO:0000256" key="5">
    <source>
        <dbReference type="ARBA" id="ARBA00046278"/>
    </source>
</evidence>
<evidence type="ECO:0000256" key="2">
    <source>
        <dbReference type="ARBA" id="ARBA00022741"/>
    </source>
</evidence>
<dbReference type="PRINTS" id="PR00449">
    <property type="entry name" value="RASTRNSFRMNG"/>
</dbReference>
<comment type="subcellular location">
    <subcellularLocation>
        <location evidence="5">Endomembrane system</location>
        <topology evidence="5">Lipid-anchor</topology>
        <orientation evidence="5">Cytoplasmic side</orientation>
    </subcellularLocation>
</comment>
<organism evidence="6">
    <name type="scientific">Lepeophtheirus salmonis</name>
    <name type="common">Salmon louse</name>
    <name type="synonym">Caligus salmonis</name>
    <dbReference type="NCBI Taxonomy" id="72036"/>
    <lineage>
        <taxon>Eukaryota</taxon>
        <taxon>Metazoa</taxon>
        <taxon>Ecdysozoa</taxon>
        <taxon>Arthropoda</taxon>
        <taxon>Crustacea</taxon>
        <taxon>Multicrustacea</taxon>
        <taxon>Hexanauplia</taxon>
        <taxon>Copepoda</taxon>
        <taxon>Siphonostomatoida</taxon>
        <taxon>Caligidae</taxon>
        <taxon>Lepeophtheirus</taxon>
    </lineage>
</organism>
<dbReference type="GO" id="GO:0012505">
    <property type="term" value="C:endomembrane system"/>
    <property type="evidence" value="ECO:0007669"/>
    <property type="project" value="UniProtKB-SubCell"/>
</dbReference>
<keyword evidence="2" id="KW-0547">Nucleotide-binding</keyword>
<dbReference type="Gene3D" id="3.40.50.300">
    <property type="entry name" value="P-loop containing nucleotide triphosphate hydrolases"/>
    <property type="match status" value="1"/>
</dbReference>
<dbReference type="GO" id="GO:0007165">
    <property type="term" value="P:signal transduction"/>
    <property type="evidence" value="ECO:0007669"/>
    <property type="project" value="InterPro"/>
</dbReference>
<dbReference type="AlphaFoldDB" id="A0A0K2T7I5"/>
<keyword evidence="1" id="KW-0488">Methylation</keyword>
<dbReference type="InterPro" id="IPR005225">
    <property type="entry name" value="Small_GTP-bd"/>
</dbReference>
<dbReference type="PANTHER" id="PTHR24070">
    <property type="entry name" value="RAS, DI-RAS, AND RHEB FAMILY MEMBERS OF SMALL GTPASE SUPERFAMILY"/>
    <property type="match status" value="1"/>
</dbReference>
<feature type="non-terminal residue" evidence="6">
    <location>
        <position position="1"/>
    </location>
</feature>
<dbReference type="Pfam" id="PF00071">
    <property type="entry name" value="Ras"/>
    <property type="match status" value="1"/>
</dbReference>
<dbReference type="InterPro" id="IPR027417">
    <property type="entry name" value="P-loop_NTPase"/>
</dbReference>
<reference evidence="6" key="1">
    <citation type="submission" date="2014-05" db="EMBL/GenBank/DDBJ databases">
        <authorList>
            <person name="Chronopoulou M."/>
        </authorList>
    </citation>
    <scope>NUCLEOTIDE SEQUENCE</scope>
    <source>
        <tissue evidence="6">Whole organism</tissue>
    </source>
</reference>
<protein>
    <submittedName>
        <fullName evidence="6">Uncharacterized protein</fullName>
    </submittedName>
</protein>
<dbReference type="SMART" id="SM00174">
    <property type="entry name" value="RHO"/>
    <property type="match status" value="1"/>
</dbReference>
<dbReference type="SUPFAM" id="SSF52540">
    <property type="entry name" value="P-loop containing nucleoside triphosphate hydrolases"/>
    <property type="match status" value="1"/>
</dbReference>
<dbReference type="GO" id="GO:0016020">
    <property type="term" value="C:membrane"/>
    <property type="evidence" value="ECO:0007669"/>
    <property type="project" value="InterPro"/>
</dbReference>
<dbReference type="NCBIfam" id="TIGR00231">
    <property type="entry name" value="small_GTP"/>
    <property type="match status" value="1"/>
</dbReference>
<keyword evidence="4" id="KW-0449">Lipoprotein</keyword>
<dbReference type="GO" id="GO:0005525">
    <property type="term" value="F:GTP binding"/>
    <property type="evidence" value="ECO:0007669"/>
    <property type="project" value="UniProtKB-KW"/>
</dbReference>
<dbReference type="PROSITE" id="PS51419">
    <property type="entry name" value="RAB"/>
    <property type="match status" value="1"/>
</dbReference>
<evidence type="ECO:0000256" key="1">
    <source>
        <dbReference type="ARBA" id="ARBA00022481"/>
    </source>
</evidence>
<dbReference type="SMART" id="SM00175">
    <property type="entry name" value="RAB"/>
    <property type="match status" value="1"/>
</dbReference>
<dbReference type="PROSITE" id="PS51421">
    <property type="entry name" value="RAS"/>
    <property type="match status" value="1"/>
</dbReference>
<name>A0A0K2T7I5_LEPSM</name>
<dbReference type="InterPro" id="IPR020849">
    <property type="entry name" value="Small_GTPase_Ras-type"/>
</dbReference>
<dbReference type="FunFam" id="3.40.50.300:FF:001447">
    <property type="entry name" value="Ras-related protein Rab-1B"/>
    <property type="match status" value="1"/>
</dbReference>